<name>A0A8J4EFH7_9ACTN</name>
<proteinExistence type="predicted"/>
<evidence type="ECO:0000256" key="1">
    <source>
        <dbReference type="SAM" id="Phobius"/>
    </source>
</evidence>
<feature type="transmembrane region" description="Helical" evidence="1">
    <location>
        <begin position="291"/>
        <end position="313"/>
    </location>
</feature>
<reference evidence="2" key="1">
    <citation type="submission" date="2021-01" db="EMBL/GenBank/DDBJ databases">
        <title>Whole genome shotgun sequence of Virgisporangium ochraceum NBRC 16418.</title>
        <authorList>
            <person name="Komaki H."/>
            <person name="Tamura T."/>
        </authorList>
    </citation>
    <scope>NUCLEOTIDE SEQUENCE</scope>
    <source>
        <strain evidence="2">NBRC 16418</strain>
    </source>
</reference>
<keyword evidence="1" id="KW-1133">Transmembrane helix</keyword>
<dbReference type="RefSeq" id="WP_203932672.1">
    <property type="nucleotide sequence ID" value="NZ_BOPH01000105.1"/>
</dbReference>
<comment type="caution">
    <text evidence="2">The sequence shown here is derived from an EMBL/GenBank/DDBJ whole genome shotgun (WGS) entry which is preliminary data.</text>
</comment>
<feature type="transmembrane region" description="Helical" evidence="1">
    <location>
        <begin position="56"/>
        <end position="79"/>
    </location>
</feature>
<keyword evidence="1" id="KW-0472">Membrane</keyword>
<feature type="transmembrane region" description="Helical" evidence="1">
    <location>
        <begin position="91"/>
        <end position="110"/>
    </location>
</feature>
<feature type="transmembrane region" description="Helical" evidence="1">
    <location>
        <begin position="258"/>
        <end position="279"/>
    </location>
</feature>
<organism evidence="2 3">
    <name type="scientific">Virgisporangium ochraceum</name>
    <dbReference type="NCBI Taxonomy" id="65505"/>
    <lineage>
        <taxon>Bacteria</taxon>
        <taxon>Bacillati</taxon>
        <taxon>Actinomycetota</taxon>
        <taxon>Actinomycetes</taxon>
        <taxon>Micromonosporales</taxon>
        <taxon>Micromonosporaceae</taxon>
        <taxon>Virgisporangium</taxon>
    </lineage>
</organism>
<evidence type="ECO:0000313" key="3">
    <source>
        <dbReference type="Proteomes" id="UP000635606"/>
    </source>
</evidence>
<feature type="transmembrane region" description="Helical" evidence="1">
    <location>
        <begin position="325"/>
        <end position="343"/>
    </location>
</feature>
<evidence type="ECO:0000313" key="2">
    <source>
        <dbReference type="EMBL" id="GIJ72834.1"/>
    </source>
</evidence>
<feature type="transmembrane region" description="Helical" evidence="1">
    <location>
        <begin position="130"/>
        <end position="150"/>
    </location>
</feature>
<accession>A0A8J4EFH7</accession>
<feature type="transmembrane region" description="Helical" evidence="1">
    <location>
        <begin position="235"/>
        <end position="252"/>
    </location>
</feature>
<dbReference type="AlphaFoldDB" id="A0A8J4EFH7"/>
<gene>
    <name evidence="2" type="ORF">Voc01_077510</name>
</gene>
<dbReference type="Proteomes" id="UP000635606">
    <property type="component" value="Unassembled WGS sequence"/>
</dbReference>
<sequence>MAIRQTRPSAMSGTGPYVTTPREDLVTVMLASLLIGGSLADAWAHSNLASELETFFTPWHGLLYGGFAATAAWTIWLAFRRRGGTPRWWREGWPAGYALGALGAVGFLAAGVGDMLWHTIFGVEVSLDAVLSPTHLLLAVAGTLLVTSPLRSWWASGTTRSRALTGLASLGLGSIFGVLLLSHTTAFRSTAATRAYDFVTGSPSHLEASYGSARYLATTLILLIPVLLVLRRRAVLGTATAVLGAIFIFQLAQFNFPATLTLAGIGATLGAFAVDVLAVRLDAVRGPDAPLRLPIVGALFGSLVWSGHLLGLAIGDGVRWPVELWTGNVVLAAIAGAMIGLVASPPSKPVTTA</sequence>
<feature type="transmembrane region" description="Helical" evidence="1">
    <location>
        <begin position="212"/>
        <end position="230"/>
    </location>
</feature>
<keyword evidence="3" id="KW-1185">Reference proteome</keyword>
<keyword evidence="1" id="KW-0812">Transmembrane</keyword>
<dbReference type="EMBL" id="BOPH01000105">
    <property type="protein sequence ID" value="GIJ72834.1"/>
    <property type="molecule type" value="Genomic_DNA"/>
</dbReference>
<feature type="transmembrane region" description="Helical" evidence="1">
    <location>
        <begin position="162"/>
        <end position="181"/>
    </location>
</feature>
<protein>
    <submittedName>
        <fullName evidence="2">Uncharacterized protein</fullName>
    </submittedName>
</protein>